<dbReference type="Gene3D" id="2.40.50.140">
    <property type="entry name" value="Nucleic acid-binding proteins"/>
    <property type="match status" value="2"/>
</dbReference>
<dbReference type="AlphaFoldDB" id="A0A2K3NV49"/>
<evidence type="ECO:0000313" key="3">
    <source>
        <dbReference type="Proteomes" id="UP000236291"/>
    </source>
</evidence>
<reference evidence="2 3" key="1">
    <citation type="journal article" date="2014" name="Am. J. Bot.">
        <title>Genome assembly and annotation for red clover (Trifolium pratense; Fabaceae).</title>
        <authorList>
            <person name="Istvanek J."/>
            <person name="Jaros M."/>
            <person name="Krenek A."/>
            <person name="Repkova J."/>
        </authorList>
    </citation>
    <scope>NUCLEOTIDE SEQUENCE [LARGE SCALE GENOMIC DNA]</scope>
    <source>
        <strain evidence="3">cv. Tatra</strain>
        <tissue evidence="2">Young leaves</tissue>
    </source>
</reference>
<feature type="domain" description="Replication protein A 70 kDa DNA-binding subunit B/D first OB fold" evidence="1">
    <location>
        <begin position="11"/>
        <end position="115"/>
    </location>
</feature>
<comment type="caution">
    <text evidence="2">The sequence shown here is derived from an EMBL/GenBank/DDBJ whole genome shotgun (WGS) entry which is preliminary data.</text>
</comment>
<evidence type="ECO:0000313" key="2">
    <source>
        <dbReference type="EMBL" id="PNY06910.1"/>
    </source>
</evidence>
<reference evidence="2 3" key="2">
    <citation type="journal article" date="2017" name="Front. Plant Sci.">
        <title>Gene Classification and Mining of Molecular Markers Useful in Red Clover (Trifolium pratense) Breeding.</title>
        <authorList>
            <person name="Istvanek J."/>
            <person name="Dluhosova J."/>
            <person name="Dluhos P."/>
            <person name="Patkova L."/>
            <person name="Nedelnik J."/>
            <person name="Repkova J."/>
        </authorList>
    </citation>
    <scope>NUCLEOTIDE SEQUENCE [LARGE SCALE GENOMIC DNA]</scope>
    <source>
        <strain evidence="3">cv. Tatra</strain>
        <tissue evidence="2">Young leaves</tissue>
    </source>
</reference>
<evidence type="ECO:0000259" key="1">
    <source>
        <dbReference type="Pfam" id="PF02721"/>
    </source>
</evidence>
<dbReference type="PANTHER" id="PTHR47165:SF4">
    <property type="entry name" value="OS03G0429900 PROTEIN"/>
    <property type="match status" value="1"/>
</dbReference>
<dbReference type="Pfam" id="PF02721">
    <property type="entry name" value="DUF223"/>
    <property type="match status" value="1"/>
</dbReference>
<dbReference type="Proteomes" id="UP000236291">
    <property type="component" value="Unassembled WGS sequence"/>
</dbReference>
<dbReference type="PANTHER" id="PTHR47165">
    <property type="entry name" value="OS03G0429900 PROTEIN"/>
    <property type="match status" value="1"/>
</dbReference>
<name>A0A2K3NV49_TRIPR</name>
<gene>
    <name evidence="2" type="ORF">L195_g003392</name>
</gene>
<dbReference type="InterPro" id="IPR003871">
    <property type="entry name" value="RFA1B/D_OB_1st"/>
</dbReference>
<dbReference type="EMBL" id="ASHM01001571">
    <property type="protein sequence ID" value="PNY06910.1"/>
    <property type="molecule type" value="Genomic_DNA"/>
</dbReference>
<dbReference type="SUPFAM" id="SSF50249">
    <property type="entry name" value="Nucleic acid-binding proteins"/>
    <property type="match status" value="2"/>
</dbReference>
<proteinExistence type="predicted"/>
<dbReference type="CDD" id="cd04480">
    <property type="entry name" value="RPA1_DBD_A_like"/>
    <property type="match status" value="1"/>
</dbReference>
<protein>
    <recommendedName>
        <fullName evidence="1">Replication protein A 70 kDa DNA-binding subunit B/D first OB fold domain-containing protein</fullName>
    </recommendedName>
</protein>
<accession>A0A2K3NV49</accession>
<dbReference type="InterPro" id="IPR012340">
    <property type="entry name" value="NA-bd_OB-fold"/>
</dbReference>
<sequence>MTTAPDETVKKYHELIHIKHGIDKVEYQLRVLKKWNVLDVSKHGRIHSVDMILIDKNGHKIQASIPGLLRCMFDELIVEGYVYVMSNFFVQYNEGKTMASYHKNLFVFNVNIEVKLSWSSKVPRFGTSLIGSENVLDLSERFKYLVDVIGVVTYIRHDKNYFDDGRNIVQSVEGISKLFVNPDFPKALCSLNLVKTITQLREDSTKVGSYVVNARMVDMVELSPWWYAVCGCDVIVEKYLGAFFCDKCNATDFIPVPKYRVKMVIEDETGAAFPEAYDHVMLPIVVVDKKDHEFARTYFPRSFDDVMGKSIMLIVEKTSPNLNYLEAVFELHCVSDDHVLRFYVDQGVCLTPSKPVPRLDDDKFDPMNTLVYKSPVTTTDKLLDEYLGAIYRRSQPYDDAESSSDAASRLVRPRLFKPY</sequence>
<organism evidence="2 3">
    <name type="scientific">Trifolium pratense</name>
    <name type="common">Red clover</name>
    <dbReference type="NCBI Taxonomy" id="57577"/>
    <lineage>
        <taxon>Eukaryota</taxon>
        <taxon>Viridiplantae</taxon>
        <taxon>Streptophyta</taxon>
        <taxon>Embryophyta</taxon>
        <taxon>Tracheophyta</taxon>
        <taxon>Spermatophyta</taxon>
        <taxon>Magnoliopsida</taxon>
        <taxon>eudicotyledons</taxon>
        <taxon>Gunneridae</taxon>
        <taxon>Pentapetalae</taxon>
        <taxon>rosids</taxon>
        <taxon>fabids</taxon>
        <taxon>Fabales</taxon>
        <taxon>Fabaceae</taxon>
        <taxon>Papilionoideae</taxon>
        <taxon>50 kb inversion clade</taxon>
        <taxon>NPAAA clade</taxon>
        <taxon>Hologalegina</taxon>
        <taxon>IRL clade</taxon>
        <taxon>Trifolieae</taxon>
        <taxon>Trifolium</taxon>
    </lineage>
</organism>